<dbReference type="GeneID" id="109433083"/>
<evidence type="ECO:0000256" key="4">
    <source>
        <dbReference type="ARBA" id="ARBA00022679"/>
    </source>
</evidence>
<evidence type="ECO:0000256" key="1">
    <source>
        <dbReference type="ARBA" id="ARBA00004496"/>
    </source>
</evidence>
<dbReference type="HAMAP" id="MF_03187">
    <property type="entry name" value="Methyltr_EFM5"/>
    <property type="match status" value="1"/>
</dbReference>
<dbReference type="EnsemblMetazoa" id="AALFPA23_024975.R37221">
    <property type="protein sequence ID" value="AALFPA23_024975.P37221"/>
    <property type="gene ID" value="AALFPA23_024975"/>
</dbReference>
<evidence type="ECO:0000256" key="5">
    <source>
        <dbReference type="HAMAP-Rule" id="MF_03187"/>
    </source>
</evidence>
<comment type="function">
    <text evidence="5">S-adenosyl-L-methionine-dependent protein-lysine N-methyltransferase that methylates elongation factor 1-alpha.</text>
</comment>
<dbReference type="RefSeq" id="XP_019565019.3">
    <property type="nucleotide sequence ID" value="XM_019709474.3"/>
</dbReference>
<evidence type="ECO:0000256" key="2">
    <source>
        <dbReference type="ARBA" id="ARBA00022490"/>
    </source>
</evidence>
<dbReference type="PROSITE" id="PS00092">
    <property type="entry name" value="N6_MTASE"/>
    <property type="match status" value="1"/>
</dbReference>
<dbReference type="Proteomes" id="UP000069940">
    <property type="component" value="Unassembled WGS sequence"/>
</dbReference>
<proteinExistence type="inferred from homology"/>
<evidence type="ECO:0000256" key="3">
    <source>
        <dbReference type="ARBA" id="ARBA00022603"/>
    </source>
</evidence>
<evidence type="ECO:0000313" key="7">
    <source>
        <dbReference type="Proteomes" id="UP000069940"/>
    </source>
</evidence>
<accession>A0ABM2A6M5</accession>
<dbReference type="SUPFAM" id="SSF53335">
    <property type="entry name" value="S-adenosyl-L-methionine-dependent methyltransferases"/>
    <property type="match status" value="1"/>
</dbReference>
<keyword evidence="3 5" id="KW-0489">Methyltransferase</keyword>
<keyword evidence="7" id="KW-1185">Reference proteome</keyword>
<organism evidence="6 7">
    <name type="scientific">Aedes albopictus</name>
    <name type="common">Asian tiger mosquito</name>
    <name type="synonym">Stegomyia albopicta</name>
    <dbReference type="NCBI Taxonomy" id="7160"/>
    <lineage>
        <taxon>Eukaryota</taxon>
        <taxon>Metazoa</taxon>
        <taxon>Ecdysozoa</taxon>
        <taxon>Arthropoda</taxon>
        <taxon>Hexapoda</taxon>
        <taxon>Insecta</taxon>
        <taxon>Pterygota</taxon>
        <taxon>Neoptera</taxon>
        <taxon>Endopterygota</taxon>
        <taxon>Diptera</taxon>
        <taxon>Nematocera</taxon>
        <taxon>Culicoidea</taxon>
        <taxon>Culicidae</taxon>
        <taxon>Culicinae</taxon>
        <taxon>Aedini</taxon>
        <taxon>Aedes</taxon>
        <taxon>Stegomyia</taxon>
    </lineage>
</organism>
<dbReference type="EC" id="2.1.1.-" evidence="5"/>
<reference evidence="6" key="2">
    <citation type="submission" date="2025-05" db="UniProtKB">
        <authorList>
            <consortium name="EnsemblMetazoa"/>
        </authorList>
    </citation>
    <scope>IDENTIFICATION</scope>
    <source>
        <strain evidence="6">Foshan</strain>
    </source>
</reference>
<dbReference type="InterPro" id="IPR019369">
    <property type="entry name" value="Efm5/EEF1AKMT1"/>
</dbReference>
<dbReference type="InterPro" id="IPR002052">
    <property type="entry name" value="DNA_methylase_N6_adenine_CS"/>
</dbReference>
<reference evidence="7" key="1">
    <citation type="journal article" date="2015" name="Proc. Natl. Acad. Sci. U.S.A.">
        <title>Genome sequence of the Asian Tiger mosquito, Aedes albopictus, reveals insights into its biology, genetics, and evolution.</title>
        <authorList>
            <person name="Chen X.G."/>
            <person name="Jiang X."/>
            <person name="Gu J."/>
            <person name="Xu M."/>
            <person name="Wu Y."/>
            <person name="Deng Y."/>
            <person name="Zhang C."/>
            <person name="Bonizzoni M."/>
            <person name="Dermauw W."/>
            <person name="Vontas J."/>
            <person name="Armbruster P."/>
            <person name="Huang X."/>
            <person name="Yang Y."/>
            <person name="Zhang H."/>
            <person name="He W."/>
            <person name="Peng H."/>
            <person name="Liu Y."/>
            <person name="Wu K."/>
            <person name="Chen J."/>
            <person name="Lirakis M."/>
            <person name="Topalis P."/>
            <person name="Van Leeuwen T."/>
            <person name="Hall A.B."/>
            <person name="Jiang X."/>
            <person name="Thorpe C."/>
            <person name="Mueller R.L."/>
            <person name="Sun C."/>
            <person name="Waterhouse R.M."/>
            <person name="Yan G."/>
            <person name="Tu Z.J."/>
            <person name="Fang X."/>
            <person name="James A.A."/>
        </authorList>
    </citation>
    <scope>NUCLEOTIDE SEQUENCE [LARGE SCALE GENOMIC DNA]</scope>
    <source>
        <strain evidence="7">Foshan</strain>
    </source>
</reference>
<comment type="subcellular location">
    <subcellularLocation>
        <location evidence="1 5">Cytoplasm</location>
    </subcellularLocation>
</comment>
<comment type="similarity">
    <text evidence="5">Belongs to the class I-like SAM-binding methyltransferase superfamily. EFM5 family.</text>
</comment>
<dbReference type="Pfam" id="PF10237">
    <property type="entry name" value="N6-adenineMlase"/>
    <property type="match status" value="1"/>
</dbReference>
<name>A0ABM2A6M5_AEDAL</name>
<dbReference type="InterPro" id="IPR029063">
    <property type="entry name" value="SAM-dependent_MTases_sf"/>
</dbReference>
<dbReference type="PANTHER" id="PTHR13200:SF0">
    <property type="entry name" value="EEF1A LYSINE METHYLTRANSFERASE 1"/>
    <property type="match status" value="1"/>
</dbReference>
<evidence type="ECO:0000313" key="6">
    <source>
        <dbReference type="EnsemblMetazoa" id="AALFPA23_024975.P37221"/>
    </source>
</evidence>
<sequence>MSSENRIIDSDDDDCRLPADTMLVLQQFLREKELREKAEEAGELAGSKEFEENWQLSQFWYNEDTKVKLAQAVRYFKDASEGKELRVALLSSPSLYHHVKEVIENVTLFEFDQRFASIGEDFKHFDYNRATEDGYLEEFRESFDLIIADPPFLSEECIEKMGTVVRRIAKPDCRTVLCSGRAVQEWAKKFLGLDMCKFEPQHERNLGNEFASYANFDLDSVLAEKV</sequence>
<protein>
    <recommendedName>
        <fullName evidence="5">Protein-lysine N-methyltransferase</fullName>
        <ecNumber evidence="5">2.1.1.-</ecNumber>
    </recommendedName>
</protein>
<keyword evidence="4 5" id="KW-0808">Transferase</keyword>
<keyword evidence="2 5" id="KW-0963">Cytoplasm</keyword>
<dbReference type="PANTHER" id="PTHR13200">
    <property type="entry name" value="EEF1A LYSINE METHYLTRANSFERASE 1"/>
    <property type="match status" value="1"/>
</dbReference>
<dbReference type="InterPro" id="IPR041370">
    <property type="entry name" value="Mlase_EEF1AKMT1/ZCCHC4"/>
</dbReference>